<keyword evidence="4 5" id="KW-0274">FAD</keyword>
<dbReference type="InterPro" id="IPR036188">
    <property type="entry name" value="FAD/NAD-bd_sf"/>
</dbReference>
<reference evidence="8 9" key="1">
    <citation type="submission" date="2019-03" db="EMBL/GenBank/DDBJ databases">
        <title>Genomic Encyclopedia of Type Strains, Phase IV (KMG-IV): sequencing the most valuable type-strain genomes for metagenomic binning, comparative biology and taxonomic classification.</title>
        <authorList>
            <person name="Goeker M."/>
        </authorList>
    </citation>
    <scope>NUCLEOTIDE SEQUENCE [LARGE SCALE GENOMIC DNA]</scope>
    <source>
        <strain evidence="8 9">DSM 44496</strain>
    </source>
</reference>
<feature type="domain" description="Glucose-methanol-choline oxidoreductase C-terminal" evidence="7">
    <location>
        <begin position="333"/>
        <end position="450"/>
    </location>
</feature>
<dbReference type="Pfam" id="PF00732">
    <property type="entry name" value="GMC_oxred_N"/>
    <property type="match status" value="1"/>
</dbReference>
<evidence type="ECO:0000256" key="2">
    <source>
        <dbReference type="ARBA" id="ARBA00010790"/>
    </source>
</evidence>
<feature type="binding site" evidence="5">
    <location>
        <position position="208"/>
    </location>
    <ligand>
        <name>FAD</name>
        <dbReference type="ChEBI" id="CHEBI:57692"/>
    </ligand>
</feature>
<sequence length="459" mass="48484">MPNTLVVGAGSAGCVLAARLSDDPAHTVLVLEAGQVWPGTADIPVELLDPGHLPVGPESAVLWRYAGNLVRGKLIGGSGAINGSYFIRPPAVSFTDWNSERWTFDTLLPFFRGLENDLDHGTDPGHGTDGPIPVVRATDPTPFSAEFAERCAAAGLREVADLNALDAPEGFGRVPLAISGNRRAGPGITHLYPVLDRPNLTVVGETTVTRLVMNGSRAVGVEWVRGHEHGRTDADRIVLCAGAVESAALLLRSGIGPERQLRALGIPVVRPAPVGAWCTDHPEIGVEFPGPEPAASTVALEYVLENDDLEFRPYTPVFSPGLRRLGVAHMRPTGAAELTLRSADPTVPAHIDQSRLLTAADRANLRAGVELACELFDLRFGPVDDHWLRANSGTSQHLSGTCRMGPANDEQSVVDELGRVHGIEGLSIADLSVVPVPLTRGPQATVVTLAAAIAACYAV</sequence>
<dbReference type="GO" id="GO:0016614">
    <property type="term" value="F:oxidoreductase activity, acting on CH-OH group of donors"/>
    <property type="evidence" value="ECO:0007669"/>
    <property type="project" value="InterPro"/>
</dbReference>
<dbReference type="PANTHER" id="PTHR11552">
    <property type="entry name" value="GLUCOSE-METHANOL-CHOLINE GMC OXIDOREDUCTASE"/>
    <property type="match status" value="1"/>
</dbReference>
<evidence type="ECO:0000259" key="6">
    <source>
        <dbReference type="Pfam" id="PF00732"/>
    </source>
</evidence>
<dbReference type="GO" id="GO:0050660">
    <property type="term" value="F:flavin adenine dinucleotide binding"/>
    <property type="evidence" value="ECO:0007669"/>
    <property type="project" value="InterPro"/>
</dbReference>
<evidence type="ECO:0000256" key="5">
    <source>
        <dbReference type="PIRSR" id="PIRSR000137-2"/>
    </source>
</evidence>
<comment type="cofactor">
    <cofactor evidence="1 5">
        <name>FAD</name>
        <dbReference type="ChEBI" id="CHEBI:57692"/>
    </cofactor>
</comment>
<feature type="domain" description="Glucose-methanol-choline oxidoreductase N-terminal" evidence="6">
    <location>
        <begin position="4"/>
        <end position="282"/>
    </location>
</feature>
<comment type="caution">
    <text evidence="8">The sequence shown here is derived from an EMBL/GenBank/DDBJ whole genome shotgun (WGS) entry which is preliminary data.</text>
</comment>
<dbReference type="Proteomes" id="UP000295087">
    <property type="component" value="Unassembled WGS sequence"/>
</dbReference>
<keyword evidence="9" id="KW-1185">Reference proteome</keyword>
<protein>
    <submittedName>
        <fullName evidence="8">Putative dehydrogenase (TIGR03970 family)</fullName>
    </submittedName>
</protein>
<evidence type="ECO:0000256" key="1">
    <source>
        <dbReference type="ARBA" id="ARBA00001974"/>
    </source>
</evidence>
<keyword evidence="3" id="KW-0285">Flavoprotein</keyword>
<proteinExistence type="inferred from homology"/>
<dbReference type="InterPro" id="IPR012132">
    <property type="entry name" value="GMC_OxRdtase"/>
</dbReference>
<evidence type="ECO:0000256" key="4">
    <source>
        <dbReference type="ARBA" id="ARBA00022827"/>
    </source>
</evidence>
<evidence type="ECO:0000313" key="9">
    <source>
        <dbReference type="Proteomes" id="UP000295087"/>
    </source>
</evidence>
<dbReference type="InterPro" id="IPR007867">
    <property type="entry name" value="GMC_OxRtase_C"/>
</dbReference>
<evidence type="ECO:0000313" key="8">
    <source>
        <dbReference type="EMBL" id="TDP42663.1"/>
    </source>
</evidence>
<dbReference type="EMBL" id="SNXK01000001">
    <property type="protein sequence ID" value="TDP42663.1"/>
    <property type="molecule type" value="Genomic_DNA"/>
</dbReference>
<dbReference type="RefSeq" id="WP_067485884.1">
    <property type="nucleotide sequence ID" value="NZ_SNXK01000001.1"/>
</dbReference>
<dbReference type="Gene3D" id="3.30.410.40">
    <property type="match status" value="1"/>
</dbReference>
<dbReference type="PIRSF" id="PIRSF000137">
    <property type="entry name" value="Alcohol_oxidase"/>
    <property type="match status" value="1"/>
</dbReference>
<feature type="binding site" evidence="5">
    <location>
        <begin position="442"/>
        <end position="443"/>
    </location>
    <ligand>
        <name>FAD</name>
        <dbReference type="ChEBI" id="CHEBI:57692"/>
    </ligand>
</feature>
<gene>
    <name evidence="8" type="ORF">DFR75_1011777</name>
</gene>
<dbReference type="SUPFAM" id="SSF54373">
    <property type="entry name" value="FAD-linked reductases, C-terminal domain"/>
    <property type="match status" value="1"/>
</dbReference>
<dbReference type="InterPro" id="IPR023978">
    <property type="entry name" value="GMC_oxidoreductase_bact"/>
</dbReference>
<dbReference type="InterPro" id="IPR000172">
    <property type="entry name" value="GMC_OxRdtase_N"/>
</dbReference>
<dbReference type="AlphaFoldDB" id="A0A4R6PWB5"/>
<dbReference type="Pfam" id="PF05199">
    <property type="entry name" value="GMC_oxred_C"/>
    <property type="match status" value="1"/>
</dbReference>
<dbReference type="SUPFAM" id="SSF51905">
    <property type="entry name" value="FAD/NAD(P)-binding domain"/>
    <property type="match status" value="1"/>
</dbReference>
<dbReference type="Gene3D" id="3.50.50.60">
    <property type="entry name" value="FAD/NAD(P)-binding domain"/>
    <property type="match status" value="1"/>
</dbReference>
<comment type="similarity">
    <text evidence="2">Belongs to the GMC oxidoreductase family.</text>
</comment>
<evidence type="ECO:0000256" key="3">
    <source>
        <dbReference type="ARBA" id="ARBA00022630"/>
    </source>
</evidence>
<accession>A0A4R6PWB5</accession>
<name>A0A4R6PWB5_NOCIG</name>
<organism evidence="8 9">
    <name type="scientific">Nocardia ignorata</name>
    <dbReference type="NCBI Taxonomy" id="145285"/>
    <lineage>
        <taxon>Bacteria</taxon>
        <taxon>Bacillati</taxon>
        <taxon>Actinomycetota</taxon>
        <taxon>Actinomycetes</taxon>
        <taxon>Mycobacteriales</taxon>
        <taxon>Nocardiaceae</taxon>
        <taxon>Nocardia</taxon>
    </lineage>
</organism>
<dbReference type="PANTHER" id="PTHR11552:SF147">
    <property type="entry name" value="CHOLINE DEHYDROGENASE, MITOCHONDRIAL"/>
    <property type="match status" value="1"/>
</dbReference>
<evidence type="ECO:0000259" key="7">
    <source>
        <dbReference type="Pfam" id="PF05199"/>
    </source>
</evidence>
<dbReference type="NCBIfam" id="TIGR03970">
    <property type="entry name" value="Rv0697"/>
    <property type="match status" value="1"/>
</dbReference>